<name>A0AAE0CIL9_9ROSI</name>
<keyword evidence="3" id="KW-1185">Reference proteome</keyword>
<keyword evidence="1" id="KW-0472">Membrane</keyword>
<organism evidence="2 3">
    <name type="scientific">Dipteronia dyeriana</name>
    <dbReference type="NCBI Taxonomy" id="168575"/>
    <lineage>
        <taxon>Eukaryota</taxon>
        <taxon>Viridiplantae</taxon>
        <taxon>Streptophyta</taxon>
        <taxon>Embryophyta</taxon>
        <taxon>Tracheophyta</taxon>
        <taxon>Spermatophyta</taxon>
        <taxon>Magnoliopsida</taxon>
        <taxon>eudicotyledons</taxon>
        <taxon>Gunneridae</taxon>
        <taxon>Pentapetalae</taxon>
        <taxon>rosids</taxon>
        <taxon>malvids</taxon>
        <taxon>Sapindales</taxon>
        <taxon>Sapindaceae</taxon>
        <taxon>Hippocastanoideae</taxon>
        <taxon>Acereae</taxon>
        <taxon>Dipteronia</taxon>
    </lineage>
</organism>
<sequence>MVGTKLASCLPTYLVDDDGNHDSGYFGGDVGGVLPKHCRDKYPGNVVMYFYFIFYSYLLGLKMVKRRKQEQKNGGAHKTTTTTTISKPEIGNMGWTHYFQNVTTEEAQHRDIPKKFNLPPPYEEIPGTDLLLGIEEIIATRCNPSRWTWIAKNLSEEQKEVVRILSFGNLLTLNCGHLHLRICCWLVDNFYTAVCSIHIHGRRFPMNSNLFGRVLGIFD</sequence>
<dbReference type="Proteomes" id="UP001280121">
    <property type="component" value="Unassembled WGS sequence"/>
</dbReference>
<dbReference type="EMBL" id="JANJYI010000004">
    <property type="protein sequence ID" value="KAK2652554.1"/>
    <property type="molecule type" value="Genomic_DNA"/>
</dbReference>
<comment type="caution">
    <text evidence="2">The sequence shown here is derived from an EMBL/GenBank/DDBJ whole genome shotgun (WGS) entry which is preliminary data.</text>
</comment>
<keyword evidence="1" id="KW-0812">Transmembrane</keyword>
<evidence type="ECO:0000313" key="3">
    <source>
        <dbReference type="Proteomes" id="UP001280121"/>
    </source>
</evidence>
<accession>A0AAE0CIL9</accession>
<protein>
    <submittedName>
        <fullName evidence="2">Uncharacterized protein</fullName>
    </submittedName>
</protein>
<keyword evidence="1" id="KW-1133">Transmembrane helix</keyword>
<feature type="transmembrane region" description="Helical" evidence="1">
    <location>
        <begin position="46"/>
        <end position="64"/>
    </location>
</feature>
<evidence type="ECO:0000313" key="2">
    <source>
        <dbReference type="EMBL" id="KAK2652554.1"/>
    </source>
</evidence>
<gene>
    <name evidence="2" type="ORF">Ddye_012410</name>
</gene>
<proteinExistence type="predicted"/>
<evidence type="ECO:0000256" key="1">
    <source>
        <dbReference type="SAM" id="Phobius"/>
    </source>
</evidence>
<reference evidence="2" key="1">
    <citation type="journal article" date="2023" name="Plant J.">
        <title>Genome sequences and population genomics provide insights into the demographic history, inbreeding, and mutation load of two 'living fossil' tree species of Dipteronia.</title>
        <authorList>
            <person name="Feng Y."/>
            <person name="Comes H.P."/>
            <person name="Chen J."/>
            <person name="Zhu S."/>
            <person name="Lu R."/>
            <person name="Zhang X."/>
            <person name="Li P."/>
            <person name="Qiu J."/>
            <person name="Olsen K.M."/>
            <person name="Qiu Y."/>
        </authorList>
    </citation>
    <scope>NUCLEOTIDE SEQUENCE</scope>
    <source>
        <strain evidence="2">KIB01</strain>
    </source>
</reference>
<dbReference type="AlphaFoldDB" id="A0AAE0CIL9"/>